<feature type="domain" description="Gfo/Idh/MocA-like oxidoreductase C-terminal" evidence="2">
    <location>
        <begin position="137"/>
        <end position="340"/>
    </location>
</feature>
<protein>
    <submittedName>
        <fullName evidence="3">Gfo/Idh/MocA family oxidoreductase</fullName>
    </submittedName>
</protein>
<accession>A0A956SBB1</accession>
<sequence length="360" mass="39921">MSQDPIGVALVGCGKITKKHIDVIQGIDDLRLVAVYDNQVTRAQAVADAVPGCRVLPDLEAVAGAADVQLGVVCTPSGLHASQGAVLARAGKHVIVEKPMALRLEEADQLIEVCDRFGVKLFVVKQNRYNRPVQAARRALESGRLGRIFLGEVRVLWRRTQEYYDAEPWRGTWLLDGGVLTNQASHHIDLLIWMMGEVESVFAKGRTVMHQIEVEDTGVVLLKFRRGGLGVVQATTCVQPRDLEGSLLLYGEKGTVEIGGFAANQLETWAFQDEQPEDATVFDEWGKNPNVPAFSHREFYLDVVDTLRSNRHALIDGIEGRKSLEVINAIYESMETGREVFLRFEPRRGRLGLAKGTEPR</sequence>
<comment type="caution">
    <text evidence="3">The sequence shown here is derived from an EMBL/GenBank/DDBJ whole genome shotgun (WGS) entry which is preliminary data.</text>
</comment>
<dbReference type="Gene3D" id="3.40.50.720">
    <property type="entry name" value="NAD(P)-binding Rossmann-like Domain"/>
    <property type="match status" value="1"/>
</dbReference>
<dbReference type="GO" id="GO:0000166">
    <property type="term" value="F:nucleotide binding"/>
    <property type="evidence" value="ECO:0007669"/>
    <property type="project" value="InterPro"/>
</dbReference>
<dbReference type="InterPro" id="IPR036291">
    <property type="entry name" value="NAD(P)-bd_dom_sf"/>
</dbReference>
<evidence type="ECO:0000259" key="1">
    <source>
        <dbReference type="Pfam" id="PF01408"/>
    </source>
</evidence>
<dbReference type="SUPFAM" id="SSF51735">
    <property type="entry name" value="NAD(P)-binding Rossmann-fold domains"/>
    <property type="match status" value="1"/>
</dbReference>
<evidence type="ECO:0000313" key="4">
    <source>
        <dbReference type="Proteomes" id="UP000739538"/>
    </source>
</evidence>
<gene>
    <name evidence="3" type="ORF">KDA27_00265</name>
</gene>
<dbReference type="InterPro" id="IPR004104">
    <property type="entry name" value="Gfo/Idh/MocA-like_OxRdtase_C"/>
</dbReference>
<feature type="domain" description="Gfo/Idh/MocA-like oxidoreductase N-terminal" evidence="1">
    <location>
        <begin position="6"/>
        <end position="123"/>
    </location>
</feature>
<dbReference type="Gene3D" id="3.30.360.10">
    <property type="entry name" value="Dihydrodipicolinate Reductase, domain 2"/>
    <property type="match status" value="1"/>
</dbReference>
<dbReference type="InterPro" id="IPR052515">
    <property type="entry name" value="Gfo/Idh/MocA_Oxidoreductase"/>
</dbReference>
<dbReference type="Pfam" id="PF01408">
    <property type="entry name" value="GFO_IDH_MocA"/>
    <property type="match status" value="1"/>
</dbReference>
<dbReference type="Pfam" id="PF02894">
    <property type="entry name" value="GFO_IDH_MocA_C"/>
    <property type="match status" value="1"/>
</dbReference>
<reference evidence="3" key="1">
    <citation type="submission" date="2020-04" db="EMBL/GenBank/DDBJ databases">
        <authorList>
            <person name="Zhang T."/>
        </authorList>
    </citation>
    <scope>NUCLEOTIDE SEQUENCE</scope>
    <source>
        <strain evidence="3">HKST-UBA02</strain>
    </source>
</reference>
<dbReference type="EMBL" id="JAGQHS010000001">
    <property type="protein sequence ID" value="MCA9754205.1"/>
    <property type="molecule type" value="Genomic_DNA"/>
</dbReference>
<evidence type="ECO:0000313" key="3">
    <source>
        <dbReference type="EMBL" id="MCA9754205.1"/>
    </source>
</evidence>
<dbReference type="Proteomes" id="UP000739538">
    <property type="component" value="Unassembled WGS sequence"/>
</dbReference>
<reference evidence="3" key="2">
    <citation type="journal article" date="2021" name="Microbiome">
        <title>Successional dynamics and alternative stable states in a saline activated sludge microbial community over 9 years.</title>
        <authorList>
            <person name="Wang Y."/>
            <person name="Ye J."/>
            <person name="Ju F."/>
            <person name="Liu L."/>
            <person name="Boyd J.A."/>
            <person name="Deng Y."/>
            <person name="Parks D.H."/>
            <person name="Jiang X."/>
            <person name="Yin X."/>
            <person name="Woodcroft B.J."/>
            <person name="Tyson G.W."/>
            <person name="Hugenholtz P."/>
            <person name="Polz M.F."/>
            <person name="Zhang T."/>
        </authorList>
    </citation>
    <scope>NUCLEOTIDE SEQUENCE</scope>
    <source>
        <strain evidence="3">HKST-UBA02</strain>
    </source>
</reference>
<proteinExistence type="predicted"/>
<organism evidence="3 4">
    <name type="scientific">Eiseniibacteriota bacterium</name>
    <dbReference type="NCBI Taxonomy" id="2212470"/>
    <lineage>
        <taxon>Bacteria</taxon>
        <taxon>Candidatus Eiseniibacteriota</taxon>
    </lineage>
</organism>
<dbReference type="PANTHER" id="PTHR43249:SF1">
    <property type="entry name" value="D-GLUCOSIDE 3-DEHYDROGENASE"/>
    <property type="match status" value="1"/>
</dbReference>
<evidence type="ECO:0000259" key="2">
    <source>
        <dbReference type="Pfam" id="PF02894"/>
    </source>
</evidence>
<dbReference type="PANTHER" id="PTHR43249">
    <property type="entry name" value="UDP-N-ACETYL-2-AMINO-2-DEOXY-D-GLUCURONATE OXIDASE"/>
    <property type="match status" value="1"/>
</dbReference>
<dbReference type="AlphaFoldDB" id="A0A956SBB1"/>
<dbReference type="InterPro" id="IPR000683">
    <property type="entry name" value="Gfo/Idh/MocA-like_OxRdtase_N"/>
</dbReference>
<dbReference type="SUPFAM" id="SSF55347">
    <property type="entry name" value="Glyceraldehyde-3-phosphate dehydrogenase-like, C-terminal domain"/>
    <property type="match status" value="1"/>
</dbReference>
<name>A0A956SBB1_UNCEI</name>